<keyword evidence="1" id="KW-0812">Transmembrane</keyword>
<keyword evidence="1" id="KW-0472">Membrane</keyword>
<reference evidence="2 3" key="1">
    <citation type="submission" date="2022-11" db="EMBL/GenBank/DDBJ databases">
        <title>Genome sequencing of Acetobacter type strain.</title>
        <authorList>
            <person name="Heo J."/>
            <person name="Lee D."/>
            <person name="Han B.-H."/>
            <person name="Hong S.-B."/>
            <person name="Kwon S.-W."/>
        </authorList>
    </citation>
    <scope>NUCLEOTIDE SEQUENCE [LARGE SCALE GENOMIC DNA]</scope>
    <source>
        <strain evidence="2 3">KACC 21251</strain>
    </source>
</reference>
<gene>
    <name evidence="2" type="ORF">OQ252_13010</name>
</gene>
<dbReference type="EMBL" id="JAPIUX010000044">
    <property type="protein sequence ID" value="MCX2562306.1"/>
    <property type="molecule type" value="Genomic_DNA"/>
</dbReference>
<evidence type="ECO:0000313" key="3">
    <source>
        <dbReference type="Proteomes" id="UP001526446"/>
    </source>
</evidence>
<keyword evidence="1" id="KW-1133">Transmembrane helix</keyword>
<proteinExistence type="predicted"/>
<name>A0ABT3QAN6_9PROT</name>
<dbReference type="Proteomes" id="UP001526446">
    <property type="component" value="Unassembled WGS sequence"/>
</dbReference>
<evidence type="ECO:0008006" key="4">
    <source>
        <dbReference type="Google" id="ProtNLM"/>
    </source>
</evidence>
<evidence type="ECO:0000256" key="1">
    <source>
        <dbReference type="SAM" id="Phobius"/>
    </source>
</evidence>
<keyword evidence="3" id="KW-1185">Reference proteome</keyword>
<organism evidence="2 3">
    <name type="scientific">Acetobacter farinalis</name>
    <dbReference type="NCBI Taxonomy" id="1260984"/>
    <lineage>
        <taxon>Bacteria</taxon>
        <taxon>Pseudomonadati</taxon>
        <taxon>Pseudomonadota</taxon>
        <taxon>Alphaproteobacteria</taxon>
        <taxon>Acetobacterales</taxon>
        <taxon>Acetobacteraceae</taxon>
        <taxon>Acetobacter</taxon>
    </lineage>
</organism>
<feature type="transmembrane region" description="Helical" evidence="1">
    <location>
        <begin position="46"/>
        <end position="70"/>
    </location>
</feature>
<dbReference type="RefSeq" id="WP_166123727.1">
    <property type="nucleotide sequence ID" value="NZ_JAPIUX010000044.1"/>
</dbReference>
<feature type="transmembrane region" description="Helical" evidence="1">
    <location>
        <begin position="15"/>
        <end position="34"/>
    </location>
</feature>
<protein>
    <recommendedName>
        <fullName evidence="4">SMODS-associating 2TM beta-strand rich effector domain-containing protein</fullName>
    </recommendedName>
</protein>
<accession>A0ABT3QAN6</accession>
<sequence length="230" mass="25834">MIIKDVDLHLSKKSGYLSLGLIFLIASFIAGFFVKESDSGFIGNWGFCLFSGVVIYGGINLFSFAMPHFLIVHFLSRIIQGNPVTKFRAMYGDLFAHKPINIDFDLDADNYVNVICYDGEFLYVIQKNKMVTLKWSDVRRWEWRVYDPAKQTTSGFTPGVAVQGMIQDTAANLSSAAKTAKENGISLAVKSLDHPIWFFCTGLGKPSLSICQKWEEIFRQFDDGTLAIAR</sequence>
<evidence type="ECO:0000313" key="2">
    <source>
        <dbReference type="EMBL" id="MCX2562306.1"/>
    </source>
</evidence>
<comment type="caution">
    <text evidence="2">The sequence shown here is derived from an EMBL/GenBank/DDBJ whole genome shotgun (WGS) entry which is preliminary data.</text>
</comment>